<dbReference type="AlphaFoldDB" id="A0AAW1UIV0"/>
<evidence type="ECO:0000313" key="2">
    <source>
        <dbReference type="Proteomes" id="UP001431783"/>
    </source>
</evidence>
<name>A0AAW1UIV0_9CUCU</name>
<organism evidence="1 2">
    <name type="scientific">Henosepilachna vigintioctopunctata</name>
    <dbReference type="NCBI Taxonomy" id="420089"/>
    <lineage>
        <taxon>Eukaryota</taxon>
        <taxon>Metazoa</taxon>
        <taxon>Ecdysozoa</taxon>
        <taxon>Arthropoda</taxon>
        <taxon>Hexapoda</taxon>
        <taxon>Insecta</taxon>
        <taxon>Pterygota</taxon>
        <taxon>Neoptera</taxon>
        <taxon>Endopterygota</taxon>
        <taxon>Coleoptera</taxon>
        <taxon>Polyphaga</taxon>
        <taxon>Cucujiformia</taxon>
        <taxon>Coccinelloidea</taxon>
        <taxon>Coccinellidae</taxon>
        <taxon>Epilachninae</taxon>
        <taxon>Epilachnini</taxon>
        <taxon>Henosepilachna</taxon>
    </lineage>
</organism>
<dbReference type="EMBL" id="JARQZJ010000063">
    <property type="protein sequence ID" value="KAK9880010.1"/>
    <property type="molecule type" value="Genomic_DNA"/>
</dbReference>
<reference evidence="1 2" key="1">
    <citation type="submission" date="2023-03" db="EMBL/GenBank/DDBJ databases">
        <title>Genome insight into feeding habits of ladybird beetles.</title>
        <authorList>
            <person name="Li H.-S."/>
            <person name="Huang Y.-H."/>
            <person name="Pang H."/>
        </authorList>
    </citation>
    <scope>NUCLEOTIDE SEQUENCE [LARGE SCALE GENOMIC DNA]</scope>
    <source>
        <strain evidence="1">SYSU_2023b</strain>
        <tissue evidence="1">Whole body</tissue>
    </source>
</reference>
<accession>A0AAW1UIV0</accession>
<dbReference type="Proteomes" id="UP001431783">
    <property type="component" value="Unassembled WGS sequence"/>
</dbReference>
<proteinExistence type="predicted"/>
<keyword evidence="2" id="KW-1185">Reference proteome</keyword>
<evidence type="ECO:0000313" key="1">
    <source>
        <dbReference type="EMBL" id="KAK9880010.1"/>
    </source>
</evidence>
<sequence length="177" mass="20893">MDQFIRDYQFSTYTTKQVTDLSDLNIDLLNQQHATCEYKNLMHAFGFKSVINDVTRPSSKTCLDHFFVKGWNTLNDDLDGYILHCMITDHYPIMLTANNPNDMQSRKYLGQEMQKEKKYVDYVKLRENLKKENWFEVFDGNNINSMTQAFVEIFNEHIEKNTTVVRLNQKKIGKKNG</sequence>
<gene>
    <name evidence="1" type="ORF">WA026_008522</name>
</gene>
<comment type="caution">
    <text evidence="1">The sequence shown here is derived from an EMBL/GenBank/DDBJ whole genome shotgun (WGS) entry which is preliminary data.</text>
</comment>
<protein>
    <submittedName>
        <fullName evidence="1">Uncharacterized protein</fullName>
    </submittedName>
</protein>